<dbReference type="Proteomes" id="UP000199675">
    <property type="component" value="Unassembled WGS sequence"/>
</dbReference>
<feature type="domain" description="AB hydrolase-1" evidence="1">
    <location>
        <begin position="9"/>
        <end position="239"/>
    </location>
</feature>
<dbReference type="Pfam" id="PF12697">
    <property type="entry name" value="Abhydrolase_6"/>
    <property type="match status" value="1"/>
</dbReference>
<evidence type="ECO:0000313" key="2">
    <source>
        <dbReference type="EMBL" id="SDW95954.1"/>
    </source>
</evidence>
<evidence type="ECO:0000259" key="1">
    <source>
        <dbReference type="Pfam" id="PF12697"/>
    </source>
</evidence>
<dbReference type="RefSeq" id="WP_091812892.1">
    <property type="nucleotide sequence ID" value="NZ_FNNE01000005.1"/>
</dbReference>
<accession>A0A1H2XU13</accession>
<gene>
    <name evidence="2" type="ORF">SAMN04487960_105152</name>
</gene>
<dbReference type="InterPro" id="IPR029058">
    <property type="entry name" value="AB_hydrolase_fold"/>
</dbReference>
<organism evidence="2 3">
    <name type="scientific">Marinobacter mobilis</name>
    <dbReference type="NCBI Taxonomy" id="488533"/>
    <lineage>
        <taxon>Bacteria</taxon>
        <taxon>Pseudomonadati</taxon>
        <taxon>Pseudomonadota</taxon>
        <taxon>Gammaproteobacteria</taxon>
        <taxon>Pseudomonadales</taxon>
        <taxon>Marinobacteraceae</taxon>
        <taxon>Marinobacter</taxon>
    </lineage>
</organism>
<protein>
    <submittedName>
        <fullName evidence="2">Lysophospholipase, alpha-beta hydrolase superfamily</fullName>
    </submittedName>
</protein>
<dbReference type="PANTHER" id="PTHR42886:SF29">
    <property type="entry name" value="PUMMELIG, ISOFORM A"/>
    <property type="match status" value="1"/>
</dbReference>
<dbReference type="SUPFAM" id="SSF53474">
    <property type="entry name" value="alpha/beta-Hydrolases"/>
    <property type="match status" value="1"/>
</dbReference>
<reference evidence="2 3" key="1">
    <citation type="submission" date="2016-10" db="EMBL/GenBank/DDBJ databases">
        <authorList>
            <person name="de Groot N.N."/>
        </authorList>
    </citation>
    <scope>NUCLEOTIDE SEQUENCE [LARGE SCALE GENOMIC DNA]</scope>
    <source>
        <strain evidence="2 3">CGMCC 1.7059</strain>
    </source>
</reference>
<keyword evidence="2" id="KW-0378">Hydrolase</keyword>
<evidence type="ECO:0000313" key="3">
    <source>
        <dbReference type="Proteomes" id="UP000199675"/>
    </source>
</evidence>
<dbReference type="InterPro" id="IPR000073">
    <property type="entry name" value="AB_hydrolase_1"/>
</dbReference>
<keyword evidence="3" id="KW-1185">Reference proteome</keyword>
<dbReference type="GO" id="GO:0016787">
    <property type="term" value="F:hydrolase activity"/>
    <property type="evidence" value="ECO:0007669"/>
    <property type="project" value="UniProtKB-KW"/>
</dbReference>
<dbReference type="Gene3D" id="3.40.50.1820">
    <property type="entry name" value="alpha/beta hydrolase"/>
    <property type="match status" value="1"/>
</dbReference>
<sequence>MLDNRKAPVLLIHGMWSDAETLSDVRDAYQAQGYDVEALTLPFHRPRASHTKESRASLAQTRLQDYVEFVVDRVKRLDRPPILVGHSMGGLLAQLTAARVPCERLILLSSAAPAGINGLGLSVFRTLGSNLLRFPLWKQTTELKLANVQYGIANAQSEAKQREVYEHCGYESGMVTFQMSVAAFTKSVFAHVEPERITCPVLIIGGTEDRITPIRTQRRIAQRYAGHCQLVEIPGCCHWTIGGRFFGEIRAAMFNWLEQGQPVEINEGELVPG</sequence>
<proteinExistence type="predicted"/>
<dbReference type="PANTHER" id="PTHR42886">
    <property type="entry name" value="RE40534P-RELATED"/>
    <property type="match status" value="1"/>
</dbReference>
<dbReference type="OrthoDB" id="9806902at2"/>
<dbReference type="STRING" id="488533.SAMN04487960_105152"/>
<dbReference type="EMBL" id="FNNE01000005">
    <property type="protein sequence ID" value="SDW95954.1"/>
    <property type="molecule type" value="Genomic_DNA"/>
</dbReference>
<name>A0A1H2XU13_9GAMM</name>
<dbReference type="AlphaFoldDB" id="A0A1H2XU13"/>